<dbReference type="AlphaFoldDB" id="A0A7G8T7K2"/>
<dbReference type="KEGG" id="cfem:HCR03_12710"/>
<evidence type="ECO:0000313" key="2">
    <source>
        <dbReference type="Proteomes" id="UP000515909"/>
    </source>
</evidence>
<reference evidence="1 2" key="1">
    <citation type="submission" date="2020-08" db="EMBL/GenBank/DDBJ databases">
        <title>The isolate Caproiciproducens sp. 7D4C2 produces n-caproate at mildly acidic conditions from hexoses: genome and rBOX comparison with related strains and chain-elongating bacteria.</title>
        <authorList>
            <person name="Esquivel-Elizondo S."/>
            <person name="Bagci C."/>
            <person name="Temovska M."/>
            <person name="Jeon B.S."/>
            <person name="Bessarab I."/>
            <person name="Williams R.B.H."/>
            <person name="Huson D.H."/>
            <person name="Angenent L.T."/>
        </authorList>
    </citation>
    <scope>NUCLEOTIDE SEQUENCE [LARGE SCALE GENOMIC DNA]</scope>
    <source>
        <strain evidence="1 2">7D4C2</strain>
    </source>
</reference>
<evidence type="ECO:0000313" key="1">
    <source>
        <dbReference type="EMBL" id="QNK39593.1"/>
    </source>
</evidence>
<name>A0A7G8T7K2_9FIRM</name>
<dbReference type="RefSeq" id="WP_187034516.1">
    <property type="nucleotide sequence ID" value="NZ_CP060286.1"/>
</dbReference>
<gene>
    <name evidence="1" type="ORF">HCR03_12710</name>
</gene>
<protein>
    <submittedName>
        <fullName evidence="1">Uncharacterized protein</fullName>
    </submittedName>
</protein>
<organism evidence="1 2">
    <name type="scientific">Caproicibacter fermentans</name>
    <dbReference type="NCBI Taxonomy" id="2576756"/>
    <lineage>
        <taxon>Bacteria</taxon>
        <taxon>Bacillati</taxon>
        <taxon>Bacillota</taxon>
        <taxon>Clostridia</taxon>
        <taxon>Eubacteriales</taxon>
        <taxon>Acutalibacteraceae</taxon>
        <taxon>Caproicibacter</taxon>
    </lineage>
</organism>
<sequence>MRHNRNLRIFMASMLGTLCVIGLLLGLAEVDTQCRRIGFGDNKTLIYQITGKNLNLTCINGQICYNVSV</sequence>
<dbReference type="EMBL" id="CP060286">
    <property type="protein sequence ID" value="QNK39593.1"/>
    <property type="molecule type" value="Genomic_DNA"/>
</dbReference>
<proteinExistence type="predicted"/>
<accession>A0A7G8T7K2</accession>
<dbReference type="Proteomes" id="UP000515909">
    <property type="component" value="Chromosome"/>
</dbReference>